<proteinExistence type="predicted"/>
<dbReference type="Pfam" id="PF12728">
    <property type="entry name" value="HTH_17"/>
    <property type="match status" value="1"/>
</dbReference>
<accession>A0A544VS51</accession>
<dbReference type="RefSeq" id="WP_142555631.1">
    <property type="nucleotide sequence ID" value="NZ_VIFX01000059.1"/>
</dbReference>
<dbReference type="Gene3D" id="1.10.10.10">
    <property type="entry name" value="Winged helix-like DNA-binding domain superfamily/Winged helix DNA-binding domain"/>
    <property type="match status" value="1"/>
</dbReference>
<gene>
    <name evidence="2" type="ORF">D8S82_30285</name>
</gene>
<organism evidence="2 3">
    <name type="scientific">Mycolicibacterium hodleri</name>
    <dbReference type="NCBI Taxonomy" id="49897"/>
    <lineage>
        <taxon>Bacteria</taxon>
        <taxon>Bacillati</taxon>
        <taxon>Actinomycetota</taxon>
        <taxon>Actinomycetes</taxon>
        <taxon>Mycobacteriales</taxon>
        <taxon>Mycobacteriaceae</taxon>
        <taxon>Mycolicibacterium</taxon>
    </lineage>
</organism>
<dbReference type="AlphaFoldDB" id="A0A544VS51"/>
<protein>
    <submittedName>
        <fullName evidence="2">Helix-turn-helix domain-containing protein</fullName>
    </submittedName>
</protein>
<feature type="domain" description="Helix-turn-helix" evidence="1">
    <location>
        <begin position="1"/>
        <end position="53"/>
    </location>
</feature>
<sequence length="63" mass="6965">MTTREVADLIGLSPATLRWWRMQGGKVGPPSITMGTRSVKYRRTSVMAWLAAQEEASRVGSID</sequence>
<dbReference type="EMBL" id="VIFX01000059">
    <property type="protein sequence ID" value="TQR82811.1"/>
    <property type="molecule type" value="Genomic_DNA"/>
</dbReference>
<comment type="caution">
    <text evidence="2">The sequence shown here is derived from an EMBL/GenBank/DDBJ whole genome shotgun (WGS) entry which is preliminary data.</text>
</comment>
<dbReference type="InterPro" id="IPR009061">
    <property type="entry name" value="DNA-bd_dom_put_sf"/>
</dbReference>
<reference evidence="2 3" key="1">
    <citation type="submission" date="2018-10" db="EMBL/GenBank/DDBJ databases">
        <title>Draft genome of Mycobacterium hodleri strain B.</title>
        <authorList>
            <person name="Amande T.J."/>
            <person name="Mcgenity T.J."/>
        </authorList>
    </citation>
    <scope>NUCLEOTIDE SEQUENCE [LARGE SCALE GENOMIC DNA]</scope>
    <source>
        <strain evidence="2 3">B</strain>
    </source>
</reference>
<keyword evidence="3" id="KW-1185">Reference proteome</keyword>
<evidence type="ECO:0000313" key="3">
    <source>
        <dbReference type="Proteomes" id="UP000315759"/>
    </source>
</evidence>
<dbReference type="SUPFAM" id="SSF46955">
    <property type="entry name" value="Putative DNA-binding domain"/>
    <property type="match status" value="1"/>
</dbReference>
<dbReference type="InterPro" id="IPR036388">
    <property type="entry name" value="WH-like_DNA-bd_sf"/>
</dbReference>
<dbReference type="InterPro" id="IPR041657">
    <property type="entry name" value="HTH_17"/>
</dbReference>
<evidence type="ECO:0000259" key="1">
    <source>
        <dbReference type="Pfam" id="PF12728"/>
    </source>
</evidence>
<dbReference type="Proteomes" id="UP000315759">
    <property type="component" value="Unassembled WGS sequence"/>
</dbReference>
<name>A0A544VS51_9MYCO</name>
<evidence type="ECO:0000313" key="2">
    <source>
        <dbReference type="EMBL" id="TQR82811.1"/>
    </source>
</evidence>